<dbReference type="Pfam" id="PF11738">
    <property type="entry name" value="DUF3298"/>
    <property type="match status" value="1"/>
</dbReference>
<evidence type="ECO:0000313" key="5">
    <source>
        <dbReference type="Proteomes" id="UP000305939"/>
    </source>
</evidence>
<dbReference type="InterPro" id="IPR021729">
    <property type="entry name" value="DUF3298"/>
</dbReference>
<dbReference type="EMBL" id="SSMC01000001">
    <property type="protein sequence ID" value="THD69496.1"/>
    <property type="molecule type" value="Genomic_DNA"/>
</dbReference>
<name>A0A4S3M331_9FLAO</name>
<evidence type="ECO:0000256" key="1">
    <source>
        <dbReference type="SAM" id="SignalP"/>
    </source>
</evidence>
<accession>A0A4S3M331</accession>
<protein>
    <submittedName>
        <fullName evidence="4">DUF3298/DUF4163 domain-containing protein</fullName>
    </submittedName>
</protein>
<comment type="caution">
    <text evidence="4">The sequence shown here is derived from an EMBL/GenBank/DDBJ whole genome shotgun (WGS) entry which is preliminary data.</text>
</comment>
<keyword evidence="1" id="KW-0732">Signal</keyword>
<dbReference type="Pfam" id="PF13739">
    <property type="entry name" value="PdaC"/>
    <property type="match status" value="1"/>
</dbReference>
<dbReference type="Proteomes" id="UP000305939">
    <property type="component" value="Unassembled WGS sequence"/>
</dbReference>
<feature type="chain" id="PRO_5020888294" evidence="1">
    <location>
        <begin position="35"/>
        <end position="263"/>
    </location>
</feature>
<evidence type="ECO:0000259" key="3">
    <source>
        <dbReference type="Pfam" id="PF13739"/>
    </source>
</evidence>
<dbReference type="PROSITE" id="PS51257">
    <property type="entry name" value="PROKAR_LIPOPROTEIN"/>
    <property type="match status" value="1"/>
</dbReference>
<evidence type="ECO:0000313" key="4">
    <source>
        <dbReference type="EMBL" id="THD69496.1"/>
    </source>
</evidence>
<dbReference type="Gene3D" id="3.30.565.40">
    <property type="entry name" value="Fervidobacterium nodosum Rt17-B1 like"/>
    <property type="match status" value="1"/>
</dbReference>
<organism evidence="4 5">
    <name type="scientific">Robertkochia marina</name>
    <dbReference type="NCBI Taxonomy" id="1227945"/>
    <lineage>
        <taxon>Bacteria</taxon>
        <taxon>Pseudomonadati</taxon>
        <taxon>Bacteroidota</taxon>
        <taxon>Flavobacteriia</taxon>
        <taxon>Flavobacteriales</taxon>
        <taxon>Flavobacteriaceae</taxon>
        <taxon>Robertkochia</taxon>
    </lineage>
</organism>
<dbReference type="AlphaFoldDB" id="A0A4S3M331"/>
<feature type="domain" description="DUF3298" evidence="2">
    <location>
        <begin position="182"/>
        <end position="249"/>
    </location>
</feature>
<keyword evidence="5" id="KW-1185">Reference proteome</keyword>
<evidence type="ECO:0000259" key="2">
    <source>
        <dbReference type="Pfam" id="PF11738"/>
    </source>
</evidence>
<dbReference type="OrthoDB" id="594879at2"/>
<dbReference type="Gene3D" id="3.90.640.20">
    <property type="entry name" value="Heat-shock cognate protein, ATPase"/>
    <property type="match status" value="1"/>
</dbReference>
<feature type="domain" description="Deacetylase PdaC" evidence="3">
    <location>
        <begin position="50"/>
        <end position="151"/>
    </location>
</feature>
<proteinExistence type="predicted"/>
<gene>
    <name evidence="4" type="ORF">E7Z59_03985</name>
</gene>
<dbReference type="InterPro" id="IPR025303">
    <property type="entry name" value="PdaC"/>
</dbReference>
<feature type="signal peptide" evidence="1">
    <location>
        <begin position="1"/>
        <end position="34"/>
    </location>
</feature>
<reference evidence="4 5" key="1">
    <citation type="submission" date="2019-04" db="EMBL/GenBank/DDBJ databases">
        <title>Draft genome sequence of Robertkochia marina CC-AMO-30D.</title>
        <authorList>
            <person name="Hameed A."/>
            <person name="Lin S.-Y."/>
            <person name="Shahina M."/>
            <person name="Lai W.-A."/>
            <person name="Young C.-C."/>
        </authorList>
    </citation>
    <scope>NUCLEOTIDE SEQUENCE [LARGE SCALE GENOMIC DNA]</scope>
    <source>
        <strain evidence="4 5">CC-AMO-30D</strain>
    </source>
</reference>
<sequence>MYLYTLRDQKSPIMMKKLLFIALLFSLIACQSDAEIEVTTYSMADPACDACARIELQYPMAAGKNRKEKKINASLNRWVIRAIDLSPDQESATVEEAVAEFRKAYQKIKNDFPDDYNMNWESTIDGEICYEDDQLLVICMETYSYTGGAHGYGSSHYLLFSKTEGEMIDTPHLVQDQKGFMALAEKKFRAQYQLDDDSPLNEQGFMFEGDRFHLPENIGYTTSGLKLIYNPYEIAPYSEGQIIIDIPYEEVNNYLRFKGKSRI</sequence>
<dbReference type="InterPro" id="IPR037126">
    <property type="entry name" value="PdaC/RsiV-like_sf"/>
</dbReference>